<dbReference type="Gene3D" id="3.40.50.12780">
    <property type="entry name" value="N-terminal domain of ligase-like"/>
    <property type="match status" value="1"/>
</dbReference>
<dbReference type="GO" id="GO:0005829">
    <property type="term" value="C:cytosol"/>
    <property type="evidence" value="ECO:0007669"/>
    <property type="project" value="TreeGrafter"/>
</dbReference>
<feature type="domain" description="AMP-dependent synthetase/ligase" evidence="3">
    <location>
        <begin position="86"/>
        <end position="340"/>
    </location>
</feature>
<gene>
    <name evidence="5" type="primary">acoE2</name>
    <name evidence="5" type="ORF">HMPREF9153_2053</name>
</gene>
<dbReference type="InterPro" id="IPR000873">
    <property type="entry name" value="AMP-dep_synth/lig_dom"/>
</dbReference>
<dbReference type="PANTHER" id="PTHR24095">
    <property type="entry name" value="ACETYL-COENZYME A SYNTHETASE"/>
    <property type="match status" value="1"/>
</dbReference>
<dbReference type="EMBL" id="AGBA01000015">
    <property type="protein sequence ID" value="EGY77100.1"/>
    <property type="molecule type" value="Genomic_DNA"/>
</dbReference>
<reference evidence="5 6" key="1">
    <citation type="submission" date="2011-06" db="EMBL/GenBank/DDBJ databases">
        <authorList>
            <person name="Muzny D."/>
            <person name="Qin X."/>
            <person name="Deng J."/>
            <person name="Jiang H."/>
            <person name="Liu Y."/>
            <person name="Qu J."/>
            <person name="Song X.-Z."/>
            <person name="Zhang L."/>
            <person name="Thornton R."/>
            <person name="Coyle M."/>
            <person name="Francisco L."/>
            <person name="Jackson L."/>
            <person name="Javaid M."/>
            <person name="Korchina V."/>
            <person name="Kovar C."/>
            <person name="Mata R."/>
            <person name="Mathew T."/>
            <person name="Ngo R."/>
            <person name="Nguyen L."/>
            <person name="Nguyen N."/>
            <person name="Okwuonu G."/>
            <person name="Ongeri F."/>
            <person name="Pham C."/>
            <person name="Simmons D."/>
            <person name="Wilczek-Boney K."/>
            <person name="Hale W."/>
            <person name="Jakkamsetti A."/>
            <person name="Pham P."/>
            <person name="Ruth R."/>
            <person name="San Lucas F."/>
            <person name="Warren J."/>
            <person name="Zhang J."/>
            <person name="Zhao Z."/>
            <person name="Zhou C."/>
            <person name="Zhu D."/>
            <person name="Lee S."/>
            <person name="Bess C."/>
            <person name="Blankenburg K."/>
            <person name="Forbes L."/>
            <person name="Fu Q."/>
            <person name="Gubbala S."/>
            <person name="Hirani K."/>
            <person name="Jayaseelan J.C."/>
            <person name="Lara F."/>
            <person name="Munidasa M."/>
            <person name="Palculict T."/>
            <person name="Patil S."/>
            <person name="Pu L.-L."/>
            <person name="Saada N."/>
            <person name="Tang L."/>
            <person name="Weissenberger G."/>
            <person name="Zhu Y."/>
            <person name="Hemphill L."/>
            <person name="Shang Y."/>
            <person name="Youmans B."/>
            <person name="Ayvaz T."/>
            <person name="Ross M."/>
            <person name="Santibanez J."/>
            <person name="Aqrawi P."/>
            <person name="Gross S."/>
            <person name="Joshi V."/>
            <person name="Fowler G."/>
            <person name="Nazareth L."/>
            <person name="Reid J."/>
            <person name="Worley K."/>
            <person name="Petrosino J."/>
            <person name="Highlander S."/>
            <person name="Gibbs R."/>
        </authorList>
    </citation>
    <scope>NUCLEOTIDE SEQUENCE [LARGE SCALE GENOMIC DNA]</scope>
    <source>
        <strain evidence="5 6">ATCC 25577</strain>
    </source>
</reference>
<dbReference type="PANTHER" id="PTHR24095:SF14">
    <property type="entry name" value="ACETYL-COENZYME A SYNTHETASE 1"/>
    <property type="match status" value="1"/>
</dbReference>
<evidence type="ECO:0000256" key="1">
    <source>
        <dbReference type="ARBA" id="ARBA00006432"/>
    </source>
</evidence>
<keyword evidence="5" id="KW-0436">Ligase</keyword>
<dbReference type="SUPFAM" id="SSF56801">
    <property type="entry name" value="Acetyl-CoA synthetase-like"/>
    <property type="match status" value="1"/>
</dbReference>
<evidence type="ECO:0000256" key="2">
    <source>
        <dbReference type="ARBA" id="ARBA00022990"/>
    </source>
</evidence>
<dbReference type="GO" id="GO:0003987">
    <property type="term" value="F:acetate-CoA ligase activity"/>
    <property type="evidence" value="ECO:0007669"/>
    <property type="project" value="UniProtKB-EC"/>
</dbReference>
<comment type="similarity">
    <text evidence="1">Belongs to the ATP-dependent AMP-binding enzyme family.</text>
</comment>
<sequence length="340" mass="38530">MTDQQDVFEPDQSIIDNSWVSDWKALEEKAKADPVAYWEERARELEWSKPWDKVLDRSDTPFFKWFTGASTNIVTNAVDRHLDTARRNKLALIWVGEDTDEVRTFSYFALNREVEQMANILLSMGVRKGDVVTIYLPRMPEIFFAMLACAKIGAVHSVVFAGYSSEALNQRIDGSESKVVITADGSWINGKVFPMKQIVDDAVKFSPTVENVIVVRNTKSDVALDSTRDHWYHELCKLPIAKGKCQTVQVDAEDPLFILYTSGSTGKPKAIVHTHGGYQVGTYTTLKQCFDIKEEDRWWCTADPGWITGTSYVIYAPLLRGATTFMAEGSPVFPYPDVWW</sequence>
<proteinExistence type="inferred from homology"/>
<dbReference type="Pfam" id="PF00501">
    <property type="entry name" value="AMP-binding"/>
    <property type="match status" value="1"/>
</dbReference>
<dbReference type="InterPro" id="IPR042099">
    <property type="entry name" value="ANL_N_sf"/>
</dbReference>
<dbReference type="PATRIC" id="fig|997355.3.peg.2024"/>
<organism evidence="5 6">
    <name type="scientific">Cutibacterium avidum ATCC 25577</name>
    <dbReference type="NCBI Taxonomy" id="997355"/>
    <lineage>
        <taxon>Bacteria</taxon>
        <taxon>Bacillati</taxon>
        <taxon>Actinomycetota</taxon>
        <taxon>Actinomycetes</taxon>
        <taxon>Propionibacteriales</taxon>
        <taxon>Propionibacteriaceae</taxon>
        <taxon>Cutibacterium</taxon>
    </lineage>
</organism>
<protein>
    <submittedName>
        <fullName evidence="5">Acetate-CoA ligase</fullName>
        <ecNumber evidence="5">6.2.1.1</ecNumber>
    </submittedName>
</protein>
<dbReference type="PROSITE" id="PS00455">
    <property type="entry name" value="AMP_BINDING"/>
    <property type="match status" value="1"/>
</dbReference>
<evidence type="ECO:0000259" key="3">
    <source>
        <dbReference type="Pfam" id="PF00501"/>
    </source>
</evidence>
<evidence type="ECO:0000313" key="6">
    <source>
        <dbReference type="Proteomes" id="UP000005332"/>
    </source>
</evidence>
<comment type="caution">
    <text evidence="5">The sequence shown here is derived from an EMBL/GenBank/DDBJ whole genome shotgun (WGS) entry which is preliminary data.</text>
</comment>
<dbReference type="GO" id="GO:0006085">
    <property type="term" value="P:acetyl-CoA biosynthetic process"/>
    <property type="evidence" value="ECO:0007669"/>
    <property type="project" value="TreeGrafter"/>
</dbReference>
<name>G4D031_9ACTN</name>
<dbReference type="EC" id="6.2.1.1" evidence="5"/>
<accession>G4D031</accession>
<dbReference type="Proteomes" id="UP000005332">
    <property type="component" value="Unassembled WGS sequence"/>
</dbReference>
<dbReference type="AlphaFoldDB" id="G4D031"/>
<dbReference type="InterPro" id="IPR020845">
    <property type="entry name" value="AMP-binding_CS"/>
</dbReference>
<feature type="domain" description="Acetyl-coenzyme A synthetase N-terminal" evidence="4">
    <location>
        <begin position="24"/>
        <end position="77"/>
    </location>
</feature>
<dbReference type="InterPro" id="IPR032387">
    <property type="entry name" value="ACAS_N"/>
</dbReference>
<dbReference type="HOGENOM" id="CLU_000022_3_0_11"/>
<evidence type="ECO:0000313" key="5">
    <source>
        <dbReference type="EMBL" id="EGY77100.1"/>
    </source>
</evidence>
<keyword evidence="2" id="KW-0007">Acetylation</keyword>
<keyword evidence="6" id="KW-1185">Reference proteome</keyword>
<evidence type="ECO:0000259" key="4">
    <source>
        <dbReference type="Pfam" id="PF16177"/>
    </source>
</evidence>
<dbReference type="Pfam" id="PF16177">
    <property type="entry name" value="ACAS_N"/>
    <property type="match status" value="1"/>
</dbReference>